<dbReference type="InterPro" id="IPR050697">
    <property type="entry name" value="Adenylyl/Guanylyl_Cyclase_3/4"/>
</dbReference>
<keyword evidence="4" id="KW-1185">Reference proteome</keyword>
<dbReference type="CDD" id="cd07302">
    <property type="entry name" value="CHD"/>
    <property type="match status" value="1"/>
</dbReference>
<keyword evidence="1" id="KW-1133">Transmembrane helix</keyword>
<dbReference type="SUPFAM" id="SSF55073">
    <property type="entry name" value="Nucleotide cyclase"/>
    <property type="match status" value="1"/>
</dbReference>
<name>A0A3E1NNR1_9BACT</name>
<evidence type="ECO:0000259" key="2">
    <source>
        <dbReference type="PROSITE" id="PS50125"/>
    </source>
</evidence>
<keyword evidence="1" id="KW-0472">Membrane</keyword>
<evidence type="ECO:0000313" key="3">
    <source>
        <dbReference type="EMBL" id="RFM29569.1"/>
    </source>
</evidence>
<dbReference type="GO" id="GO:0035556">
    <property type="term" value="P:intracellular signal transduction"/>
    <property type="evidence" value="ECO:0007669"/>
    <property type="project" value="InterPro"/>
</dbReference>
<dbReference type="Proteomes" id="UP000261284">
    <property type="component" value="Unassembled WGS sequence"/>
</dbReference>
<dbReference type="AlphaFoldDB" id="A0A3E1NNR1"/>
<dbReference type="PANTHER" id="PTHR43081:SF1">
    <property type="entry name" value="ADENYLATE CYCLASE, TERMINAL-DIFFERENTIATION SPECIFIC"/>
    <property type="match status" value="1"/>
</dbReference>
<evidence type="ECO:0000313" key="4">
    <source>
        <dbReference type="Proteomes" id="UP000261284"/>
    </source>
</evidence>
<feature type="transmembrane region" description="Helical" evidence="1">
    <location>
        <begin position="74"/>
        <end position="96"/>
    </location>
</feature>
<organism evidence="3 4">
    <name type="scientific">Deminuibacter soli</name>
    <dbReference type="NCBI Taxonomy" id="2291815"/>
    <lineage>
        <taxon>Bacteria</taxon>
        <taxon>Pseudomonadati</taxon>
        <taxon>Bacteroidota</taxon>
        <taxon>Chitinophagia</taxon>
        <taxon>Chitinophagales</taxon>
        <taxon>Chitinophagaceae</taxon>
        <taxon>Deminuibacter</taxon>
    </lineage>
</organism>
<sequence>MEIYVGLLYMMSRTFDYTAIAQRVSARFPVLSYVMIQINFWIMANIFLGILMHLQALSIGAAFKLERLSRLGPIIFLAVILGVLYGICLGLTDNFLDRNIFKKQPLGRIILLKTSISFLVLTGLVALIRFVFFNAIIATPSYKMDFTMNGRSWEYFFYVLLLYYFVMTLVINFINQVNKKYGPGILIPLLLGKYRNPREEERIFLFMDLKSSTSIAEKLGHLQYSAFIRDSFSDINQVLAAFNVQVYQYVGDEIVVMWNVRDGLKDFACIRFFFACEKQFYHRGQYYAEQYGFLPQFKAGAHMGVVTAVEIGDVKRDIAYHGDTLNTAARIQGVCNYYGKKFLVSDFLLQQVDPAHELVTTDLGLIQLRGKITKVDIWSVEDF</sequence>
<proteinExistence type="predicted"/>
<feature type="transmembrane region" description="Helical" evidence="1">
    <location>
        <begin position="116"/>
        <end position="135"/>
    </location>
</feature>
<keyword evidence="1" id="KW-0812">Transmembrane</keyword>
<protein>
    <submittedName>
        <fullName evidence="3">Adenylate/guanylate cyclase domain-containing protein</fullName>
    </submittedName>
</protein>
<accession>A0A3E1NNR1</accession>
<feature type="transmembrane region" description="Helical" evidence="1">
    <location>
        <begin position="30"/>
        <end position="54"/>
    </location>
</feature>
<evidence type="ECO:0000256" key="1">
    <source>
        <dbReference type="SAM" id="Phobius"/>
    </source>
</evidence>
<gene>
    <name evidence="3" type="ORF">DXN05_00870</name>
</gene>
<dbReference type="Pfam" id="PF00211">
    <property type="entry name" value="Guanylate_cyc"/>
    <property type="match status" value="1"/>
</dbReference>
<dbReference type="InterPro" id="IPR029787">
    <property type="entry name" value="Nucleotide_cyclase"/>
</dbReference>
<feature type="transmembrane region" description="Helical" evidence="1">
    <location>
        <begin position="155"/>
        <end position="174"/>
    </location>
</feature>
<dbReference type="GO" id="GO:0009190">
    <property type="term" value="P:cyclic nucleotide biosynthetic process"/>
    <property type="evidence" value="ECO:0007669"/>
    <property type="project" value="InterPro"/>
</dbReference>
<feature type="domain" description="Guanylate cyclase" evidence="2">
    <location>
        <begin position="203"/>
        <end position="332"/>
    </location>
</feature>
<dbReference type="PANTHER" id="PTHR43081">
    <property type="entry name" value="ADENYLATE CYCLASE, TERMINAL-DIFFERENTIATION SPECIFIC-RELATED"/>
    <property type="match status" value="1"/>
</dbReference>
<dbReference type="PROSITE" id="PS50125">
    <property type="entry name" value="GUANYLATE_CYCLASE_2"/>
    <property type="match status" value="1"/>
</dbReference>
<dbReference type="InterPro" id="IPR001054">
    <property type="entry name" value="A/G_cyclase"/>
</dbReference>
<dbReference type="GO" id="GO:0004016">
    <property type="term" value="F:adenylate cyclase activity"/>
    <property type="evidence" value="ECO:0007669"/>
    <property type="project" value="UniProtKB-ARBA"/>
</dbReference>
<reference evidence="3 4" key="1">
    <citation type="submission" date="2018-08" db="EMBL/GenBank/DDBJ databases">
        <title>Chitinophagaceae sp. K23C18032701, a novel bacterium isolated from forest soil.</title>
        <authorList>
            <person name="Wang C."/>
        </authorList>
    </citation>
    <scope>NUCLEOTIDE SEQUENCE [LARGE SCALE GENOMIC DNA]</scope>
    <source>
        <strain evidence="3 4">K23C18032701</strain>
    </source>
</reference>
<dbReference type="EMBL" id="QTJU01000001">
    <property type="protein sequence ID" value="RFM29569.1"/>
    <property type="molecule type" value="Genomic_DNA"/>
</dbReference>
<dbReference type="Gene3D" id="3.30.70.1230">
    <property type="entry name" value="Nucleotide cyclase"/>
    <property type="match status" value="1"/>
</dbReference>
<comment type="caution">
    <text evidence="3">The sequence shown here is derived from an EMBL/GenBank/DDBJ whole genome shotgun (WGS) entry which is preliminary data.</text>
</comment>